<dbReference type="AlphaFoldDB" id="A0A226C0P5"/>
<evidence type="ECO:0000256" key="4">
    <source>
        <dbReference type="ARBA" id="ARBA00022917"/>
    </source>
</evidence>
<name>A0A226C0P5_9FIRM</name>
<dbReference type="Pfam" id="PF00551">
    <property type="entry name" value="Formyl_trans_N"/>
    <property type="match status" value="1"/>
</dbReference>
<feature type="binding site" evidence="5">
    <location>
        <begin position="109"/>
        <end position="112"/>
    </location>
    <ligand>
        <name>(6S)-5,6,7,8-tetrahydrofolate</name>
        <dbReference type="ChEBI" id="CHEBI:57453"/>
    </ligand>
</feature>
<comment type="similarity">
    <text evidence="1 5">Belongs to the Fmt family.</text>
</comment>
<dbReference type="InterPro" id="IPR002376">
    <property type="entry name" value="Formyl_transf_N"/>
</dbReference>
<gene>
    <name evidence="5" type="primary">fmt</name>
    <name evidence="8" type="ORF">CDO51_04655</name>
</gene>
<dbReference type="InterPro" id="IPR036477">
    <property type="entry name" value="Formyl_transf_N_sf"/>
</dbReference>
<evidence type="ECO:0000259" key="6">
    <source>
        <dbReference type="Pfam" id="PF00551"/>
    </source>
</evidence>
<dbReference type="InterPro" id="IPR001555">
    <property type="entry name" value="GART_AS"/>
</dbReference>
<evidence type="ECO:0000256" key="1">
    <source>
        <dbReference type="ARBA" id="ARBA00010699"/>
    </source>
</evidence>
<keyword evidence="3 5" id="KW-0808">Transferase</keyword>
<dbReference type="EMBL" id="NIQC01000007">
    <property type="protein sequence ID" value="OWZ84164.1"/>
    <property type="molecule type" value="Genomic_DNA"/>
</dbReference>
<protein>
    <recommendedName>
        <fullName evidence="2 5">Methionyl-tRNA formyltransferase</fullName>
        <ecNumber evidence="2 5">2.1.2.9</ecNumber>
    </recommendedName>
</protein>
<dbReference type="OrthoDB" id="9802815at2"/>
<dbReference type="CDD" id="cd08646">
    <property type="entry name" value="FMT_core_Met-tRNA-FMT_N"/>
    <property type="match status" value="1"/>
</dbReference>
<dbReference type="PANTHER" id="PTHR11138">
    <property type="entry name" value="METHIONYL-TRNA FORMYLTRANSFERASE"/>
    <property type="match status" value="1"/>
</dbReference>
<reference evidence="8 9" key="1">
    <citation type="submission" date="2017-06" db="EMBL/GenBank/DDBJ databases">
        <title>Draft Genome Sequence of Natranaerobius trueperi halophilic, alkalithermophilic bacteria from soda lakes.</title>
        <authorList>
            <person name="Zhao B."/>
        </authorList>
    </citation>
    <scope>NUCLEOTIDE SEQUENCE [LARGE SCALE GENOMIC DNA]</scope>
    <source>
        <strain evidence="8 9">DSM 18760</strain>
    </source>
</reference>
<comment type="function">
    <text evidence="5">Attaches a formyl group to the free amino group of methionyl-tRNA(fMet). The formyl group appears to play a dual role in the initiator identity of N-formylmethionyl-tRNA by promoting its recognition by IF2 and preventing the misappropriation of this tRNA by the elongation apparatus.</text>
</comment>
<dbReference type="CDD" id="cd08704">
    <property type="entry name" value="Met_tRNA_FMT_C"/>
    <property type="match status" value="1"/>
</dbReference>
<dbReference type="HAMAP" id="MF_00182">
    <property type="entry name" value="Formyl_trans"/>
    <property type="match status" value="1"/>
</dbReference>
<feature type="domain" description="Formyl transferase C-terminal" evidence="7">
    <location>
        <begin position="203"/>
        <end position="303"/>
    </location>
</feature>
<dbReference type="GO" id="GO:0004479">
    <property type="term" value="F:methionyl-tRNA formyltransferase activity"/>
    <property type="evidence" value="ECO:0007669"/>
    <property type="project" value="UniProtKB-UniRule"/>
</dbReference>
<comment type="catalytic activity">
    <reaction evidence="5">
        <text>L-methionyl-tRNA(fMet) + (6R)-10-formyltetrahydrofolate = N-formyl-L-methionyl-tRNA(fMet) + (6S)-5,6,7,8-tetrahydrofolate + H(+)</text>
        <dbReference type="Rhea" id="RHEA:24380"/>
        <dbReference type="Rhea" id="RHEA-COMP:9952"/>
        <dbReference type="Rhea" id="RHEA-COMP:9953"/>
        <dbReference type="ChEBI" id="CHEBI:15378"/>
        <dbReference type="ChEBI" id="CHEBI:57453"/>
        <dbReference type="ChEBI" id="CHEBI:78530"/>
        <dbReference type="ChEBI" id="CHEBI:78844"/>
        <dbReference type="ChEBI" id="CHEBI:195366"/>
        <dbReference type="EC" id="2.1.2.9"/>
    </reaction>
</comment>
<dbReference type="Proteomes" id="UP000214588">
    <property type="component" value="Unassembled WGS sequence"/>
</dbReference>
<dbReference type="InterPro" id="IPR011034">
    <property type="entry name" value="Formyl_transferase-like_C_sf"/>
</dbReference>
<dbReference type="EC" id="2.1.2.9" evidence="2 5"/>
<dbReference type="NCBIfam" id="TIGR00460">
    <property type="entry name" value="fmt"/>
    <property type="match status" value="1"/>
</dbReference>
<keyword evidence="9" id="KW-1185">Reference proteome</keyword>
<comment type="caution">
    <text evidence="8">The sequence shown here is derived from an EMBL/GenBank/DDBJ whole genome shotgun (WGS) entry which is preliminary data.</text>
</comment>
<evidence type="ECO:0000313" key="8">
    <source>
        <dbReference type="EMBL" id="OWZ84164.1"/>
    </source>
</evidence>
<organism evidence="8 9">
    <name type="scientific">Natranaerobius trueperi</name>
    <dbReference type="NCBI Taxonomy" id="759412"/>
    <lineage>
        <taxon>Bacteria</taxon>
        <taxon>Bacillati</taxon>
        <taxon>Bacillota</taxon>
        <taxon>Clostridia</taxon>
        <taxon>Natranaerobiales</taxon>
        <taxon>Natranaerobiaceae</taxon>
        <taxon>Natranaerobius</taxon>
    </lineage>
</organism>
<dbReference type="InterPro" id="IPR044135">
    <property type="entry name" value="Met-tRNA-FMT_C"/>
</dbReference>
<accession>A0A226C0P5</accession>
<evidence type="ECO:0000256" key="5">
    <source>
        <dbReference type="HAMAP-Rule" id="MF_00182"/>
    </source>
</evidence>
<sequence>MKIIFMGTPDFAVPILEKLAKTDNTIQRVITQPDRKKGRGKALQPPPVKKCATELGLTVCQPEKVSNQNFIDELKELDPDLIVTAAYGQILPREILEIPNYDAINVHASLLPKYRGAAPIHRAVINGEDITGVTIMKMSEKMDAGDILNYQKILINKNDNSGNIFNKILDVAPSLLVDTVEQFKRDEIVAKKQDDSRATYAPKLTKVDERLNFKDSMAEQIYNQVRGLNPWPGAYTYVRDKRLKVWESELLEEINEHNNNLGSIVAVSDNGPVIQCKSGKIILTKVQLQGKKPISGSDFVRGFHIKENEALN</sequence>
<proteinExistence type="inferred from homology"/>
<dbReference type="SUPFAM" id="SSF50486">
    <property type="entry name" value="FMT C-terminal domain-like"/>
    <property type="match status" value="1"/>
</dbReference>
<dbReference type="InterPro" id="IPR005794">
    <property type="entry name" value="Fmt"/>
</dbReference>
<dbReference type="PROSITE" id="PS00373">
    <property type="entry name" value="GART"/>
    <property type="match status" value="1"/>
</dbReference>
<dbReference type="Pfam" id="PF02911">
    <property type="entry name" value="Formyl_trans_C"/>
    <property type="match status" value="1"/>
</dbReference>
<evidence type="ECO:0000313" key="9">
    <source>
        <dbReference type="Proteomes" id="UP000214588"/>
    </source>
</evidence>
<dbReference type="SUPFAM" id="SSF53328">
    <property type="entry name" value="Formyltransferase"/>
    <property type="match status" value="1"/>
</dbReference>
<feature type="domain" description="Formyl transferase N-terminal" evidence="6">
    <location>
        <begin position="1"/>
        <end position="179"/>
    </location>
</feature>
<evidence type="ECO:0000259" key="7">
    <source>
        <dbReference type="Pfam" id="PF02911"/>
    </source>
</evidence>
<dbReference type="InterPro" id="IPR005793">
    <property type="entry name" value="Formyl_trans_C"/>
</dbReference>
<dbReference type="InterPro" id="IPR041711">
    <property type="entry name" value="Met-tRNA-FMT_N"/>
</dbReference>
<dbReference type="PANTHER" id="PTHR11138:SF5">
    <property type="entry name" value="METHIONYL-TRNA FORMYLTRANSFERASE, MITOCHONDRIAL"/>
    <property type="match status" value="1"/>
</dbReference>
<dbReference type="RefSeq" id="WP_089023142.1">
    <property type="nucleotide sequence ID" value="NZ_NIQC01000007.1"/>
</dbReference>
<evidence type="ECO:0000256" key="2">
    <source>
        <dbReference type="ARBA" id="ARBA00012261"/>
    </source>
</evidence>
<dbReference type="FunFam" id="3.40.50.12230:FF:000001">
    <property type="entry name" value="Methionyl-tRNA formyltransferase"/>
    <property type="match status" value="1"/>
</dbReference>
<evidence type="ECO:0000256" key="3">
    <source>
        <dbReference type="ARBA" id="ARBA00022679"/>
    </source>
</evidence>
<keyword evidence="4 5" id="KW-0648">Protein biosynthesis</keyword>
<dbReference type="GO" id="GO:0005829">
    <property type="term" value="C:cytosol"/>
    <property type="evidence" value="ECO:0007669"/>
    <property type="project" value="TreeGrafter"/>
</dbReference>
<dbReference type="Gene3D" id="3.40.50.12230">
    <property type="match status" value="1"/>
</dbReference>